<keyword evidence="2 7" id="KW-0813">Transport</keyword>
<dbReference type="InterPro" id="IPR035906">
    <property type="entry name" value="MetI-like_sf"/>
</dbReference>
<dbReference type="GO" id="GO:0005886">
    <property type="term" value="C:plasma membrane"/>
    <property type="evidence" value="ECO:0007669"/>
    <property type="project" value="UniProtKB-SubCell"/>
</dbReference>
<feature type="transmembrane region" description="Helical" evidence="7">
    <location>
        <begin position="138"/>
        <end position="159"/>
    </location>
</feature>
<reference evidence="10" key="1">
    <citation type="journal article" date="2014" name="Int. J. Syst. Evol. Microbiol.">
        <title>Complete genome sequence of Corynebacterium casei LMG S-19264T (=DSM 44701T), isolated from a smear-ripened cheese.</title>
        <authorList>
            <consortium name="US DOE Joint Genome Institute (JGI-PGF)"/>
            <person name="Walter F."/>
            <person name="Albersmeier A."/>
            <person name="Kalinowski J."/>
            <person name="Ruckert C."/>
        </authorList>
    </citation>
    <scope>NUCLEOTIDE SEQUENCE</scope>
    <source>
        <strain evidence="10">CGMCC 1.14988</strain>
    </source>
</reference>
<keyword evidence="11" id="KW-1185">Reference proteome</keyword>
<dbReference type="PANTHER" id="PTHR30193:SF37">
    <property type="entry name" value="INNER MEMBRANE ABC TRANSPORTER PERMEASE PROTEIN YCJO"/>
    <property type="match status" value="1"/>
</dbReference>
<dbReference type="PROSITE" id="PS50928">
    <property type="entry name" value="ABC_TM1"/>
    <property type="match status" value="1"/>
</dbReference>
<name>A0A8J3EVD1_9ACTN</name>
<feature type="transmembrane region" description="Helical" evidence="7">
    <location>
        <begin position="40"/>
        <end position="59"/>
    </location>
</feature>
<dbReference type="SUPFAM" id="SSF161098">
    <property type="entry name" value="MetI-like"/>
    <property type="match status" value="1"/>
</dbReference>
<evidence type="ECO:0000256" key="4">
    <source>
        <dbReference type="ARBA" id="ARBA00022692"/>
    </source>
</evidence>
<evidence type="ECO:0000256" key="6">
    <source>
        <dbReference type="ARBA" id="ARBA00023136"/>
    </source>
</evidence>
<feature type="region of interest" description="Disordered" evidence="8">
    <location>
        <begin position="1"/>
        <end position="31"/>
    </location>
</feature>
<keyword evidence="4 7" id="KW-0812">Transmembrane</keyword>
<gene>
    <name evidence="10" type="ORF">GCM10011354_34080</name>
</gene>
<dbReference type="Gene3D" id="1.10.3720.10">
    <property type="entry name" value="MetI-like"/>
    <property type="match status" value="1"/>
</dbReference>
<dbReference type="CDD" id="cd06261">
    <property type="entry name" value="TM_PBP2"/>
    <property type="match status" value="1"/>
</dbReference>
<evidence type="ECO:0000313" key="10">
    <source>
        <dbReference type="EMBL" id="GGI09439.1"/>
    </source>
</evidence>
<dbReference type="InterPro" id="IPR051393">
    <property type="entry name" value="ABC_transporter_permease"/>
</dbReference>
<feature type="transmembrane region" description="Helical" evidence="7">
    <location>
        <begin position="294"/>
        <end position="318"/>
    </location>
</feature>
<keyword evidence="5 7" id="KW-1133">Transmembrane helix</keyword>
<comment type="subcellular location">
    <subcellularLocation>
        <location evidence="1 7">Cell membrane</location>
        <topology evidence="1 7">Multi-pass membrane protein</topology>
    </subcellularLocation>
</comment>
<accession>A0A8J3EVD1</accession>
<comment type="similarity">
    <text evidence="7">Belongs to the binding-protein-dependent transport system permease family.</text>
</comment>
<dbReference type="EMBL" id="BMHA01000015">
    <property type="protein sequence ID" value="GGI09439.1"/>
    <property type="molecule type" value="Genomic_DNA"/>
</dbReference>
<keyword evidence="3" id="KW-1003">Cell membrane</keyword>
<dbReference type="AlphaFoldDB" id="A0A8J3EVD1"/>
<dbReference type="InterPro" id="IPR000515">
    <property type="entry name" value="MetI-like"/>
</dbReference>
<feature type="transmembrane region" description="Helical" evidence="7">
    <location>
        <begin position="104"/>
        <end position="126"/>
    </location>
</feature>
<protein>
    <submittedName>
        <fullName evidence="10">Sugar ABC transporter permease</fullName>
    </submittedName>
</protein>
<proteinExistence type="inferred from homology"/>
<dbReference type="Proteomes" id="UP000650511">
    <property type="component" value="Unassembled WGS sequence"/>
</dbReference>
<comment type="caution">
    <text evidence="10">The sequence shown here is derived from an EMBL/GenBank/DDBJ whole genome shotgun (WGS) entry which is preliminary data.</text>
</comment>
<evidence type="ECO:0000256" key="2">
    <source>
        <dbReference type="ARBA" id="ARBA00022448"/>
    </source>
</evidence>
<reference evidence="10" key="2">
    <citation type="submission" date="2020-09" db="EMBL/GenBank/DDBJ databases">
        <authorList>
            <person name="Sun Q."/>
            <person name="Zhou Y."/>
        </authorList>
    </citation>
    <scope>NUCLEOTIDE SEQUENCE</scope>
    <source>
        <strain evidence="10">CGMCC 1.14988</strain>
    </source>
</reference>
<feature type="transmembrane region" description="Helical" evidence="7">
    <location>
        <begin position="234"/>
        <end position="256"/>
    </location>
</feature>
<evidence type="ECO:0000256" key="8">
    <source>
        <dbReference type="SAM" id="MobiDB-lite"/>
    </source>
</evidence>
<evidence type="ECO:0000259" key="9">
    <source>
        <dbReference type="PROSITE" id="PS50928"/>
    </source>
</evidence>
<evidence type="ECO:0000256" key="3">
    <source>
        <dbReference type="ARBA" id="ARBA00022475"/>
    </source>
</evidence>
<evidence type="ECO:0000256" key="5">
    <source>
        <dbReference type="ARBA" id="ARBA00022989"/>
    </source>
</evidence>
<dbReference type="Pfam" id="PF00528">
    <property type="entry name" value="BPD_transp_1"/>
    <property type="match status" value="1"/>
</dbReference>
<keyword evidence="6 7" id="KW-0472">Membrane</keyword>
<dbReference type="PANTHER" id="PTHR30193">
    <property type="entry name" value="ABC TRANSPORTER PERMEASE PROTEIN"/>
    <property type="match status" value="1"/>
</dbReference>
<feature type="domain" description="ABC transmembrane type-1" evidence="9">
    <location>
        <begin position="100"/>
        <end position="317"/>
    </location>
</feature>
<feature type="compositionally biased region" description="Polar residues" evidence="8">
    <location>
        <begin position="1"/>
        <end position="10"/>
    </location>
</feature>
<evidence type="ECO:0000256" key="1">
    <source>
        <dbReference type="ARBA" id="ARBA00004651"/>
    </source>
</evidence>
<evidence type="ECO:0000256" key="7">
    <source>
        <dbReference type="RuleBase" id="RU363032"/>
    </source>
</evidence>
<sequence>MPVRQPTTPAVSADAPAEDALRPPPGSGSRRRRWMDAERLIVPAFLAPAMLFIAVYLLWPIGQTVQLSFFSWNGVSPVRDFVGMENWSRLANDPVFWLAFRNNVLLIVLSIGIQIPISMALAVLLDRLHNRLGKILQAVWFIPMLLSTVAIGVLFTNVYNPNFGMLNRGLEAVGLGNLTRAWLGEPETALFAVIVVVIWQFVPFYMILFAAALGDLSEDLRGAALIDGATERQYFFRVALPALKPVIGVAVTLSIIGSLKYFDIVWVMTQGGPVNATELMATYMFRSAFRANQVGYGSTIASALFLTVLVASLIFMAWRTQRRKAEERG</sequence>
<organism evidence="10 11">
    <name type="scientific">Egicoccus halophilus</name>
    <dbReference type="NCBI Taxonomy" id="1670830"/>
    <lineage>
        <taxon>Bacteria</taxon>
        <taxon>Bacillati</taxon>
        <taxon>Actinomycetota</taxon>
        <taxon>Nitriliruptoria</taxon>
        <taxon>Egicoccales</taxon>
        <taxon>Egicoccaceae</taxon>
        <taxon>Egicoccus</taxon>
    </lineage>
</organism>
<dbReference type="GO" id="GO:0055085">
    <property type="term" value="P:transmembrane transport"/>
    <property type="evidence" value="ECO:0007669"/>
    <property type="project" value="InterPro"/>
</dbReference>
<evidence type="ECO:0000313" key="11">
    <source>
        <dbReference type="Proteomes" id="UP000650511"/>
    </source>
</evidence>
<feature type="transmembrane region" description="Helical" evidence="7">
    <location>
        <begin position="189"/>
        <end position="213"/>
    </location>
</feature>